<accession>A0AAT9HK49</accession>
<dbReference type="AlphaFoldDB" id="A0AAT9HK49"/>
<dbReference type="SUPFAM" id="SSF89796">
    <property type="entry name" value="CoA-transferase family III (CaiB/BaiF)"/>
    <property type="match status" value="1"/>
</dbReference>
<dbReference type="Gene3D" id="3.40.50.10540">
    <property type="entry name" value="Crotonobetainyl-coa:carnitine coa-transferase, domain 1"/>
    <property type="match status" value="1"/>
</dbReference>
<sequence length="84" mass="8746">MADEASRSGDGGARGPLDGLLVADFSRILAGPYATMLLADLGADVIKVEGPQGDDTRGWLPRCAVTCPPTTWPSTGTNGPWSWT</sequence>
<evidence type="ECO:0000313" key="2">
    <source>
        <dbReference type="EMBL" id="BFO17917.1"/>
    </source>
</evidence>
<dbReference type="EMBL" id="AP035768">
    <property type="protein sequence ID" value="BFO17917.1"/>
    <property type="molecule type" value="Genomic_DNA"/>
</dbReference>
<evidence type="ECO:0000256" key="1">
    <source>
        <dbReference type="ARBA" id="ARBA00022679"/>
    </source>
</evidence>
<proteinExistence type="predicted"/>
<dbReference type="PANTHER" id="PTHR48207">
    <property type="entry name" value="SUCCINATE--HYDROXYMETHYLGLUTARATE COA-TRANSFERASE"/>
    <property type="match status" value="1"/>
</dbReference>
<reference evidence="2" key="2">
    <citation type="submission" date="2024-07" db="EMBL/GenBank/DDBJ databases">
        <title>Streptomyces haneummycinica sp. nov., a new antibiotic-producing actinobacterium isolated from marine sediment.</title>
        <authorList>
            <person name="Uemura M."/>
            <person name="Hamada M."/>
            <person name="Hirano S."/>
            <person name="Kobayashi K."/>
            <person name="Ohshiro T."/>
            <person name="Kobayashi T."/>
            <person name="Terahara T."/>
        </authorList>
    </citation>
    <scope>NUCLEOTIDE SEQUENCE</scope>
    <source>
        <strain evidence="2">KM77-8</strain>
    </source>
</reference>
<evidence type="ECO:0008006" key="3">
    <source>
        <dbReference type="Google" id="ProtNLM"/>
    </source>
</evidence>
<dbReference type="Pfam" id="PF02515">
    <property type="entry name" value="CoA_transf_3"/>
    <property type="match status" value="1"/>
</dbReference>
<dbReference type="PANTHER" id="PTHR48207:SF3">
    <property type="entry name" value="SUCCINATE--HYDROXYMETHYLGLUTARATE COA-TRANSFERASE"/>
    <property type="match status" value="1"/>
</dbReference>
<gene>
    <name evidence="2" type="ORF">SHKM778_43050</name>
</gene>
<protein>
    <recommendedName>
        <fullName evidence="3">CoA transferase</fullName>
    </recommendedName>
</protein>
<dbReference type="InterPro" id="IPR003673">
    <property type="entry name" value="CoA-Trfase_fam_III"/>
</dbReference>
<name>A0AAT9HK49_9ACTN</name>
<organism evidence="2">
    <name type="scientific">Streptomyces haneummycinicus</name>
    <dbReference type="NCBI Taxonomy" id="3074435"/>
    <lineage>
        <taxon>Bacteria</taxon>
        <taxon>Bacillati</taxon>
        <taxon>Actinomycetota</taxon>
        <taxon>Actinomycetes</taxon>
        <taxon>Kitasatosporales</taxon>
        <taxon>Streptomycetaceae</taxon>
        <taxon>Streptomyces</taxon>
    </lineage>
</organism>
<reference evidence="2" key="1">
    <citation type="submission" date="2024-06" db="EMBL/GenBank/DDBJ databases">
        <authorList>
            <consortium name="consrtm"/>
            <person name="Uemura M."/>
            <person name="Terahara T."/>
        </authorList>
    </citation>
    <scope>NUCLEOTIDE SEQUENCE</scope>
    <source>
        <strain evidence="2">KM77-8</strain>
    </source>
</reference>
<dbReference type="InterPro" id="IPR023606">
    <property type="entry name" value="CoA-Trfase_III_dom_1_sf"/>
</dbReference>
<dbReference type="InterPro" id="IPR050483">
    <property type="entry name" value="CoA-transferase_III_domain"/>
</dbReference>
<keyword evidence="1" id="KW-0808">Transferase</keyword>
<dbReference type="GO" id="GO:0008410">
    <property type="term" value="F:CoA-transferase activity"/>
    <property type="evidence" value="ECO:0007669"/>
    <property type="project" value="TreeGrafter"/>
</dbReference>